<dbReference type="RefSeq" id="WP_097012205.1">
    <property type="nucleotide sequence ID" value="NZ_LT907975.1"/>
</dbReference>
<dbReference type="InterPro" id="IPR036388">
    <property type="entry name" value="WH-like_DNA-bd_sf"/>
</dbReference>
<dbReference type="KEGG" id="pprf:DPRO_2416"/>
<dbReference type="PANTHER" id="PTHR43537">
    <property type="entry name" value="TRANSCRIPTIONAL REGULATOR, GNTR FAMILY"/>
    <property type="match status" value="1"/>
</dbReference>
<accession>A0A2C8F9K9</accession>
<dbReference type="OrthoDB" id="5343675at2"/>
<dbReference type="InterPro" id="IPR036390">
    <property type="entry name" value="WH_DNA-bd_sf"/>
</dbReference>
<protein>
    <submittedName>
        <fullName evidence="6">Putative Transcriptional regulator, GntR family</fullName>
    </submittedName>
</protein>
<organism evidence="6 7">
    <name type="scientific">Pseudodesulfovibrio profundus</name>
    <dbReference type="NCBI Taxonomy" id="57320"/>
    <lineage>
        <taxon>Bacteria</taxon>
        <taxon>Pseudomonadati</taxon>
        <taxon>Thermodesulfobacteriota</taxon>
        <taxon>Desulfovibrionia</taxon>
        <taxon>Desulfovibrionales</taxon>
        <taxon>Desulfovibrionaceae</taxon>
    </lineage>
</organism>
<evidence type="ECO:0000313" key="7">
    <source>
        <dbReference type="Proteomes" id="UP000219215"/>
    </source>
</evidence>
<evidence type="ECO:0000256" key="1">
    <source>
        <dbReference type="ARBA" id="ARBA00023015"/>
    </source>
</evidence>
<dbReference type="PANTHER" id="PTHR43537:SF24">
    <property type="entry name" value="GLUCONATE OPERON TRANSCRIPTIONAL REPRESSOR"/>
    <property type="match status" value="1"/>
</dbReference>
<evidence type="ECO:0000313" key="6">
    <source>
        <dbReference type="EMBL" id="SOB59323.1"/>
    </source>
</evidence>
<dbReference type="Proteomes" id="UP000219215">
    <property type="component" value="Chromosome DPRO"/>
</dbReference>
<dbReference type="InterPro" id="IPR008920">
    <property type="entry name" value="TF_FadR/GntR_C"/>
</dbReference>
<evidence type="ECO:0000259" key="4">
    <source>
        <dbReference type="SMART" id="SM00345"/>
    </source>
</evidence>
<dbReference type="AlphaFoldDB" id="A0A2C8F9K9"/>
<feature type="domain" description="HTH gntR-type" evidence="4">
    <location>
        <begin position="6"/>
        <end position="61"/>
    </location>
</feature>
<dbReference type="InterPro" id="IPR011711">
    <property type="entry name" value="GntR_C"/>
</dbReference>
<dbReference type="SUPFAM" id="SSF46785">
    <property type="entry name" value="Winged helix' DNA-binding domain"/>
    <property type="match status" value="1"/>
</dbReference>
<dbReference type="GO" id="GO:0003700">
    <property type="term" value="F:DNA-binding transcription factor activity"/>
    <property type="evidence" value="ECO:0007669"/>
    <property type="project" value="InterPro"/>
</dbReference>
<evidence type="ECO:0000259" key="5">
    <source>
        <dbReference type="SMART" id="SM00895"/>
    </source>
</evidence>
<evidence type="ECO:0000256" key="3">
    <source>
        <dbReference type="ARBA" id="ARBA00023163"/>
    </source>
</evidence>
<dbReference type="Gene3D" id="1.20.120.530">
    <property type="entry name" value="GntR ligand-binding domain-like"/>
    <property type="match status" value="1"/>
</dbReference>
<dbReference type="SMART" id="SM00345">
    <property type="entry name" value="HTH_GNTR"/>
    <property type="match status" value="1"/>
</dbReference>
<evidence type="ECO:0000256" key="2">
    <source>
        <dbReference type="ARBA" id="ARBA00023125"/>
    </source>
</evidence>
<dbReference type="Pfam" id="PF00392">
    <property type="entry name" value="GntR"/>
    <property type="match status" value="1"/>
</dbReference>
<reference evidence="7" key="1">
    <citation type="submission" date="2017-09" db="EMBL/GenBank/DDBJ databases">
        <authorList>
            <person name="Regsiter A."/>
            <person name="William W."/>
        </authorList>
    </citation>
    <scope>NUCLEOTIDE SEQUENCE [LARGE SCALE GENOMIC DNA]</scope>
    <source>
        <strain evidence="7">500-1</strain>
    </source>
</reference>
<proteinExistence type="predicted"/>
<dbReference type="EMBL" id="LT907975">
    <property type="protein sequence ID" value="SOB59323.1"/>
    <property type="molecule type" value="Genomic_DNA"/>
</dbReference>
<sequence>MDSRTIYEALRSKIIHLELAPESVLNLSELAEEFGVSRTPIKEVLITLQAEEWIMRQGTHFIVTPLSLERIREITEIRMVMEVQANIWAMQRITPEEKQHLLQLKERIASFDANSPNQSIVDFDSEIHRVIFTAARNAQLTTMLERILSHYLRFWLSSPRIIDPEVFFSEAVELIDAIAAGDEDGVRTCTVRHIRNSVAEIMGTR</sequence>
<dbReference type="Pfam" id="PF07729">
    <property type="entry name" value="FCD"/>
    <property type="match status" value="1"/>
</dbReference>
<dbReference type="InterPro" id="IPR000524">
    <property type="entry name" value="Tscrpt_reg_HTH_GntR"/>
</dbReference>
<keyword evidence="1" id="KW-0805">Transcription regulation</keyword>
<dbReference type="GO" id="GO:0003677">
    <property type="term" value="F:DNA binding"/>
    <property type="evidence" value="ECO:0007669"/>
    <property type="project" value="UniProtKB-KW"/>
</dbReference>
<name>A0A2C8F9K9_9BACT</name>
<keyword evidence="7" id="KW-1185">Reference proteome</keyword>
<gene>
    <name evidence="6" type="ORF">DPRO_2416</name>
</gene>
<keyword evidence="3" id="KW-0804">Transcription</keyword>
<keyword evidence="2" id="KW-0238">DNA-binding</keyword>
<dbReference type="Gene3D" id="1.10.10.10">
    <property type="entry name" value="Winged helix-like DNA-binding domain superfamily/Winged helix DNA-binding domain"/>
    <property type="match status" value="1"/>
</dbReference>
<dbReference type="SMART" id="SM00895">
    <property type="entry name" value="FCD"/>
    <property type="match status" value="1"/>
</dbReference>
<dbReference type="SUPFAM" id="SSF48008">
    <property type="entry name" value="GntR ligand-binding domain-like"/>
    <property type="match status" value="1"/>
</dbReference>
<feature type="domain" description="GntR C-terminal" evidence="5">
    <location>
        <begin position="73"/>
        <end position="196"/>
    </location>
</feature>